<dbReference type="Proteomes" id="UP001597183">
    <property type="component" value="Unassembled WGS sequence"/>
</dbReference>
<dbReference type="EMBL" id="JBHTMK010000037">
    <property type="protein sequence ID" value="MFD1368782.1"/>
    <property type="molecule type" value="Genomic_DNA"/>
</dbReference>
<keyword evidence="1" id="KW-0472">Membrane</keyword>
<sequence length="231" mass="25310">MTTTALMPVDPTVSPQQAARVLSIRADLLPQEIRDSRRSRRVRSLIAFVVLLVVAGLGVWYWQATLDKQTADQEYEQMFQTLTKTRADQKTSELKTLVEYQDGGKLLNAELAAVLADDLSWTNLFNLIRDEAEDEDVTLIELTAGLAADSNSSTPTNSSEIGTLTITGVAENKKVVADFVNRLGSLELVTNPFVTTVSKQDDGSYTFGLTVTITDKARCGRFTEDCPNGGK</sequence>
<evidence type="ECO:0000313" key="2">
    <source>
        <dbReference type="EMBL" id="MFD1368782.1"/>
    </source>
</evidence>
<evidence type="ECO:0000313" key="3">
    <source>
        <dbReference type="Proteomes" id="UP001597183"/>
    </source>
</evidence>
<feature type="transmembrane region" description="Helical" evidence="1">
    <location>
        <begin position="44"/>
        <end position="62"/>
    </location>
</feature>
<dbReference type="RefSeq" id="WP_317788390.1">
    <property type="nucleotide sequence ID" value="NZ_AP028461.1"/>
</dbReference>
<keyword evidence="1" id="KW-0812">Transmembrane</keyword>
<keyword evidence="1" id="KW-1133">Transmembrane helix</keyword>
<gene>
    <name evidence="2" type="ORF">ACFQ5G_25820</name>
</gene>
<proteinExistence type="predicted"/>
<accession>A0ABW4ADN2</accession>
<dbReference type="InterPro" id="IPR007813">
    <property type="entry name" value="PilN"/>
</dbReference>
<reference evidence="3" key="1">
    <citation type="journal article" date="2019" name="Int. J. Syst. Evol. Microbiol.">
        <title>The Global Catalogue of Microorganisms (GCM) 10K type strain sequencing project: providing services to taxonomists for standard genome sequencing and annotation.</title>
        <authorList>
            <consortium name="The Broad Institute Genomics Platform"/>
            <consortium name="The Broad Institute Genome Sequencing Center for Infectious Disease"/>
            <person name="Wu L."/>
            <person name="Ma J."/>
        </authorList>
    </citation>
    <scope>NUCLEOTIDE SEQUENCE [LARGE SCALE GENOMIC DNA]</scope>
    <source>
        <strain evidence="3">CCM 7526</strain>
    </source>
</reference>
<name>A0ABW4ADN2_9ACTN</name>
<protein>
    <submittedName>
        <fullName evidence="2">PilN domain-containing protein</fullName>
    </submittedName>
</protein>
<dbReference type="Pfam" id="PF05137">
    <property type="entry name" value="PilN"/>
    <property type="match status" value="1"/>
</dbReference>
<organism evidence="2 3">
    <name type="scientific">Actinoplanes sichuanensis</name>
    <dbReference type="NCBI Taxonomy" id="512349"/>
    <lineage>
        <taxon>Bacteria</taxon>
        <taxon>Bacillati</taxon>
        <taxon>Actinomycetota</taxon>
        <taxon>Actinomycetes</taxon>
        <taxon>Micromonosporales</taxon>
        <taxon>Micromonosporaceae</taxon>
        <taxon>Actinoplanes</taxon>
    </lineage>
</organism>
<comment type="caution">
    <text evidence="2">The sequence shown here is derived from an EMBL/GenBank/DDBJ whole genome shotgun (WGS) entry which is preliminary data.</text>
</comment>
<keyword evidence="3" id="KW-1185">Reference proteome</keyword>
<evidence type="ECO:0000256" key="1">
    <source>
        <dbReference type="SAM" id="Phobius"/>
    </source>
</evidence>